<dbReference type="Pfam" id="PF11807">
    <property type="entry name" value="UstYa"/>
    <property type="match status" value="1"/>
</dbReference>
<keyword evidence="2" id="KW-0560">Oxidoreductase</keyword>
<keyword evidence="4" id="KW-1133">Transmembrane helix</keyword>
<comment type="similarity">
    <text evidence="3">Belongs to the ustYa family.</text>
</comment>
<keyword evidence="6" id="KW-1185">Reference proteome</keyword>
<evidence type="ECO:0000256" key="2">
    <source>
        <dbReference type="ARBA" id="ARBA00023002"/>
    </source>
</evidence>
<evidence type="ECO:0000313" key="6">
    <source>
        <dbReference type="Proteomes" id="UP001218218"/>
    </source>
</evidence>
<accession>A0AAD6ZYB2</accession>
<keyword evidence="4" id="KW-0472">Membrane</keyword>
<comment type="caution">
    <text evidence="5">The sequence shown here is derived from an EMBL/GenBank/DDBJ whole genome shotgun (WGS) entry which is preliminary data.</text>
</comment>
<evidence type="ECO:0000256" key="3">
    <source>
        <dbReference type="ARBA" id="ARBA00035112"/>
    </source>
</evidence>
<dbReference type="Proteomes" id="UP001218218">
    <property type="component" value="Unassembled WGS sequence"/>
</dbReference>
<dbReference type="GO" id="GO:0043386">
    <property type="term" value="P:mycotoxin biosynthetic process"/>
    <property type="evidence" value="ECO:0007669"/>
    <property type="project" value="InterPro"/>
</dbReference>
<dbReference type="AlphaFoldDB" id="A0AAD6ZYB2"/>
<comment type="pathway">
    <text evidence="1">Mycotoxin biosynthesis.</text>
</comment>
<dbReference type="PANTHER" id="PTHR33365">
    <property type="entry name" value="YALI0B05434P"/>
    <property type="match status" value="1"/>
</dbReference>
<sequence length="189" mass="20620">MTPLHTAISALLFASVTLNVLTFLHILYASGSPLLNPADTPFTFELPVTVEHAVLQFKATDAHYDLFNDLNWAALVPAHQGRVKLGSPQQEFEVGLFSDLACLDTARRTLTKMHDGSRDASAVAEHCFGQLRQVIECMADITLEPAIIGCDEAGACGPGASGDKVDHRCRNWVQVWKFVEENQAAWGTV</sequence>
<reference evidence="5" key="1">
    <citation type="submission" date="2023-03" db="EMBL/GenBank/DDBJ databases">
        <title>Massive genome expansion in bonnet fungi (Mycena s.s.) driven by repeated elements and novel gene families across ecological guilds.</title>
        <authorList>
            <consortium name="Lawrence Berkeley National Laboratory"/>
            <person name="Harder C.B."/>
            <person name="Miyauchi S."/>
            <person name="Viragh M."/>
            <person name="Kuo A."/>
            <person name="Thoen E."/>
            <person name="Andreopoulos B."/>
            <person name="Lu D."/>
            <person name="Skrede I."/>
            <person name="Drula E."/>
            <person name="Henrissat B."/>
            <person name="Morin E."/>
            <person name="Kohler A."/>
            <person name="Barry K."/>
            <person name="LaButti K."/>
            <person name="Morin E."/>
            <person name="Salamov A."/>
            <person name="Lipzen A."/>
            <person name="Mereny Z."/>
            <person name="Hegedus B."/>
            <person name="Baldrian P."/>
            <person name="Stursova M."/>
            <person name="Weitz H."/>
            <person name="Taylor A."/>
            <person name="Grigoriev I.V."/>
            <person name="Nagy L.G."/>
            <person name="Martin F."/>
            <person name="Kauserud H."/>
        </authorList>
    </citation>
    <scope>NUCLEOTIDE SEQUENCE</scope>
    <source>
        <strain evidence="5">CBHHK002</strain>
    </source>
</reference>
<dbReference type="PANTHER" id="PTHR33365:SF11">
    <property type="entry name" value="TAT PATHWAY SIGNAL SEQUENCE"/>
    <property type="match status" value="1"/>
</dbReference>
<evidence type="ECO:0000313" key="5">
    <source>
        <dbReference type="EMBL" id="KAJ7344027.1"/>
    </source>
</evidence>
<keyword evidence="4" id="KW-0812">Transmembrane</keyword>
<name>A0AAD6ZYB2_9AGAR</name>
<dbReference type="EMBL" id="JARIHO010000022">
    <property type="protein sequence ID" value="KAJ7344027.1"/>
    <property type="molecule type" value="Genomic_DNA"/>
</dbReference>
<evidence type="ECO:0000256" key="1">
    <source>
        <dbReference type="ARBA" id="ARBA00004685"/>
    </source>
</evidence>
<gene>
    <name evidence="5" type="ORF">DFH08DRAFT_937744</name>
</gene>
<evidence type="ECO:0000256" key="4">
    <source>
        <dbReference type="SAM" id="Phobius"/>
    </source>
</evidence>
<dbReference type="GO" id="GO:0016491">
    <property type="term" value="F:oxidoreductase activity"/>
    <property type="evidence" value="ECO:0007669"/>
    <property type="project" value="UniProtKB-KW"/>
</dbReference>
<protein>
    <submittedName>
        <fullName evidence="5">Uncharacterized protein</fullName>
    </submittedName>
</protein>
<feature type="transmembrane region" description="Helical" evidence="4">
    <location>
        <begin position="6"/>
        <end position="28"/>
    </location>
</feature>
<organism evidence="5 6">
    <name type="scientific">Mycena albidolilacea</name>
    <dbReference type="NCBI Taxonomy" id="1033008"/>
    <lineage>
        <taxon>Eukaryota</taxon>
        <taxon>Fungi</taxon>
        <taxon>Dikarya</taxon>
        <taxon>Basidiomycota</taxon>
        <taxon>Agaricomycotina</taxon>
        <taxon>Agaricomycetes</taxon>
        <taxon>Agaricomycetidae</taxon>
        <taxon>Agaricales</taxon>
        <taxon>Marasmiineae</taxon>
        <taxon>Mycenaceae</taxon>
        <taxon>Mycena</taxon>
    </lineage>
</organism>
<dbReference type="InterPro" id="IPR021765">
    <property type="entry name" value="UstYa-like"/>
</dbReference>
<proteinExistence type="inferred from homology"/>